<feature type="domain" description="Major facilitator superfamily (MFS) profile" evidence="10">
    <location>
        <begin position="57"/>
        <end position="480"/>
    </location>
</feature>
<gene>
    <name evidence="11" type="ORF">H924_12840</name>
</gene>
<organism evidence="11 12">
    <name type="scientific">Corynebacterium callunae DSM 20147</name>
    <dbReference type="NCBI Taxonomy" id="1121353"/>
    <lineage>
        <taxon>Bacteria</taxon>
        <taxon>Bacillati</taxon>
        <taxon>Actinomycetota</taxon>
        <taxon>Actinomycetes</taxon>
        <taxon>Mycobacteriales</taxon>
        <taxon>Corynebacteriaceae</taxon>
        <taxon>Corynebacterium</taxon>
    </lineage>
</organism>
<dbReference type="InterPro" id="IPR020846">
    <property type="entry name" value="MFS_dom"/>
</dbReference>
<keyword evidence="6 9" id="KW-1133">Transmembrane helix</keyword>
<dbReference type="PATRIC" id="fig|1121353.3.peg.2624"/>
<dbReference type="PROSITE" id="PS00217">
    <property type="entry name" value="SUGAR_TRANSPORT_2"/>
    <property type="match status" value="1"/>
</dbReference>
<evidence type="ECO:0000256" key="7">
    <source>
        <dbReference type="ARBA" id="ARBA00023136"/>
    </source>
</evidence>
<evidence type="ECO:0000256" key="6">
    <source>
        <dbReference type="ARBA" id="ARBA00022989"/>
    </source>
</evidence>
<keyword evidence="12" id="KW-1185">Reference proteome</keyword>
<feature type="transmembrane region" description="Helical" evidence="9">
    <location>
        <begin position="96"/>
        <end position="117"/>
    </location>
</feature>
<dbReference type="eggNOG" id="COG0477">
    <property type="taxonomic scope" value="Bacteria"/>
</dbReference>
<feature type="region of interest" description="Disordered" evidence="8">
    <location>
        <begin position="502"/>
        <end position="524"/>
    </location>
</feature>
<dbReference type="Gene3D" id="1.20.1250.20">
    <property type="entry name" value="MFS general substrate transporter like domains"/>
    <property type="match status" value="2"/>
</dbReference>
<dbReference type="PROSITE" id="PS50850">
    <property type="entry name" value="MFS"/>
    <property type="match status" value="1"/>
</dbReference>
<feature type="transmembrane region" description="Helical" evidence="9">
    <location>
        <begin position="69"/>
        <end position="90"/>
    </location>
</feature>
<accession>M1UWF0</accession>
<dbReference type="InterPro" id="IPR051084">
    <property type="entry name" value="H+-coupled_symporters"/>
</dbReference>
<dbReference type="GO" id="GO:0005886">
    <property type="term" value="C:plasma membrane"/>
    <property type="evidence" value="ECO:0007669"/>
    <property type="project" value="UniProtKB-SubCell"/>
</dbReference>
<name>M1UWF0_9CORY</name>
<dbReference type="AlphaFoldDB" id="M1UWF0"/>
<feature type="transmembrane region" description="Helical" evidence="9">
    <location>
        <begin position="296"/>
        <end position="314"/>
    </location>
</feature>
<dbReference type="HOGENOM" id="CLU_001265_39_0_11"/>
<keyword evidence="2" id="KW-0813">Transport</keyword>
<evidence type="ECO:0000256" key="4">
    <source>
        <dbReference type="ARBA" id="ARBA00022692"/>
    </source>
</evidence>
<evidence type="ECO:0000313" key="12">
    <source>
        <dbReference type="Proteomes" id="UP000011760"/>
    </source>
</evidence>
<evidence type="ECO:0000256" key="1">
    <source>
        <dbReference type="ARBA" id="ARBA00004651"/>
    </source>
</evidence>
<dbReference type="EMBL" id="CP004354">
    <property type="protein sequence ID" value="AGG67987.1"/>
    <property type="molecule type" value="Genomic_DNA"/>
</dbReference>
<feature type="transmembrane region" description="Helical" evidence="9">
    <location>
        <begin position="153"/>
        <end position="177"/>
    </location>
</feature>
<dbReference type="CDD" id="cd17366">
    <property type="entry name" value="MFS_ProP"/>
    <property type="match status" value="1"/>
</dbReference>
<feature type="transmembrane region" description="Helical" evidence="9">
    <location>
        <begin position="233"/>
        <end position="252"/>
    </location>
</feature>
<protein>
    <recommendedName>
        <fullName evidence="10">Major facilitator superfamily (MFS) profile domain-containing protein</fullName>
    </recommendedName>
</protein>
<feature type="transmembrane region" description="Helical" evidence="9">
    <location>
        <begin position="363"/>
        <end position="381"/>
    </location>
</feature>
<keyword evidence="5" id="KW-0769">Symport</keyword>
<dbReference type="PROSITE" id="PS00216">
    <property type="entry name" value="SUGAR_TRANSPORT_1"/>
    <property type="match status" value="1"/>
</dbReference>
<evidence type="ECO:0000313" key="11">
    <source>
        <dbReference type="EMBL" id="AGG67987.1"/>
    </source>
</evidence>
<proteinExistence type="predicted"/>
<dbReference type="GO" id="GO:0015293">
    <property type="term" value="F:symporter activity"/>
    <property type="evidence" value="ECO:0007669"/>
    <property type="project" value="UniProtKB-KW"/>
</dbReference>
<dbReference type="Proteomes" id="UP000011760">
    <property type="component" value="Chromosome"/>
</dbReference>
<sequence length="524" mass="56828">MKITQKLHAPPRMACAYKEDERFKLVSPIRSKKKIADEPRLTVEDVNVVPPKKIRPAIKGTVVGNFMEWYDFGIYGYLTVTMTAVFTQGLPQQWQLLAVMFGFAVSYLVRPLGGLVLGPLGDKVGRQKVLYVTMAMMAISTALIGLLPTAASIGAWALVLLYLLKMIQGFSTGGEYAGATTYVAEFSPDRRRGYFGSFLDMGSYLGFAAGATVVALTTWISTHFYGETAMEDFGWRIPFLTAIPLGIIAVYLRTRIPETPSFENQSSEETAVIEKDDDDPYARLGLMGVIRHHWRALLIGIAIVAATNTAGYALTSYMPVYLEEQVGLHSASAAAVTVPVLVVMSLLLPLVGKWSDKVGRKPVYAAAVAATLILMVPAFLIMNTGTIPAVMIALAMVAIPTGLYVALSASALPALFPTASRFSGMGISYNISVSLFGGTTPLVTQFLLQKTGLDIVPALYIMFFSAIAGIALLFMKETSQKPLPGSFPTVETNSEAREIVATQDEDPNIDLTHMPFPESTETRN</sequence>
<dbReference type="PANTHER" id="PTHR43528">
    <property type="entry name" value="ALPHA-KETOGLUTARATE PERMEASE"/>
    <property type="match status" value="1"/>
</dbReference>
<evidence type="ECO:0000259" key="10">
    <source>
        <dbReference type="PROSITE" id="PS50850"/>
    </source>
</evidence>
<dbReference type="STRING" id="1121353.H924_12840"/>
<feature type="transmembrane region" description="Helical" evidence="9">
    <location>
        <begin position="326"/>
        <end position="351"/>
    </location>
</feature>
<dbReference type="Pfam" id="PF00083">
    <property type="entry name" value="Sugar_tr"/>
    <property type="match status" value="1"/>
</dbReference>
<comment type="subcellular location">
    <subcellularLocation>
        <location evidence="1">Cell membrane</location>
        <topology evidence="1">Multi-pass membrane protein</topology>
    </subcellularLocation>
</comment>
<feature type="transmembrane region" description="Helical" evidence="9">
    <location>
        <begin position="455"/>
        <end position="475"/>
    </location>
</feature>
<evidence type="ECO:0000256" key="3">
    <source>
        <dbReference type="ARBA" id="ARBA00022475"/>
    </source>
</evidence>
<keyword evidence="7 9" id="KW-0472">Membrane</keyword>
<evidence type="ECO:0000256" key="2">
    <source>
        <dbReference type="ARBA" id="ARBA00022448"/>
    </source>
</evidence>
<feature type="transmembrane region" description="Helical" evidence="9">
    <location>
        <begin position="198"/>
        <end position="221"/>
    </location>
</feature>
<reference evidence="11 12" key="1">
    <citation type="submission" date="2013-02" db="EMBL/GenBank/DDBJ databases">
        <title>The complete genome sequence of Corynebacterium callunae DSM 20147.</title>
        <authorList>
            <person name="Ruckert C."/>
            <person name="Albersmeier A."/>
            <person name="Kalinowski J."/>
        </authorList>
    </citation>
    <scope>NUCLEOTIDE SEQUENCE [LARGE SCALE GENOMIC DNA]</scope>
    <source>
        <strain evidence="11 12">DSM 20147</strain>
    </source>
</reference>
<evidence type="ECO:0000256" key="9">
    <source>
        <dbReference type="SAM" id="Phobius"/>
    </source>
</evidence>
<evidence type="ECO:0000256" key="8">
    <source>
        <dbReference type="SAM" id="MobiDB-lite"/>
    </source>
</evidence>
<keyword evidence="3" id="KW-1003">Cell membrane</keyword>
<feature type="transmembrane region" description="Helical" evidence="9">
    <location>
        <begin position="387"/>
        <end position="415"/>
    </location>
</feature>
<feature type="transmembrane region" description="Helical" evidence="9">
    <location>
        <begin position="427"/>
        <end position="449"/>
    </location>
</feature>
<dbReference type="SUPFAM" id="SSF103473">
    <property type="entry name" value="MFS general substrate transporter"/>
    <property type="match status" value="1"/>
</dbReference>
<evidence type="ECO:0000256" key="5">
    <source>
        <dbReference type="ARBA" id="ARBA00022847"/>
    </source>
</evidence>
<dbReference type="InterPro" id="IPR036259">
    <property type="entry name" value="MFS_trans_sf"/>
</dbReference>
<dbReference type="PANTHER" id="PTHR43528:SF1">
    <property type="entry name" value="ALPHA-KETOGLUTARATE PERMEASE"/>
    <property type="match status" value="1"/>
</dbReference>
<dbReference type="InterPro" id="IPR005828">
    <property type="entry name" value="MFS_sugar_transport-like"/>
</dbReference>
<keyword evidence="4 9" id="KW-0812">Transmembrane</keyword>
<dbReference type="InterPro" id="IPR005829">
    <property type="entry name" value="Sugar_transporter_CS"/>
</dbReference>
<dbReference type="KEGG" id="ccn:H924_12840"/>